<dbReference type="GO" id="GO:0047992">
    <property type="term" value="F:hydroxylysine kinase activity"/>
    <property type="evidence" value="ECO:0007669"/>
    <property type="project" value="UniProtKB-EC"/>
</dbReference>
<dbReference type="HOGENOM" id="CLU_042971_1_0_1"/>
<comment type="function">
    <text evidence="7">Catalyzes the GTP-dependent phosphorylation of 5-hydroxy-L-lysine.</text>
</comment>
<evidence type="ECO:0000313" key="11">
    <source>
        <dbReference type="EnsemblMetazoa" id="tetur02g12810.1"/>
    </source>
</evidence>
<evidence type="ECO:0000313" key="12">
    <source>
        <dbReference type="Proteomes" id="UP000015104"/>
    </source>
</evidence>
<evidence type="ECO:0000256" key="3">
    <source>
        <dbReference type="ARBA" id="ARBA00022490"/>
    </source>
</evidence>
<organism evidence="11 12">
    <name type="scientific">Tetranychus urticae</name>
    <name type="common">Two-spotted spider mite</name>
    <dbReference type="NCBI Taxonomy" id="32264"/>
    <lineage>
        <taxon>Eukaryota</taxon>
        <taxon>Metazoa</taxon>
        <taxon>Ecdysozoa</taxon>
        <taxon>Arthropoda</taxon>
        <taxon>Chelicerata</taxon>
        <taxon>Arachnida</taxon>
        <taxon>Acari</taxon>
        <taxon>Acariformes</taxon>
        <taxon>Trombidiformes</taxon>
        <taxon>Prostigmata</taxon>
        <taxon>Eleutherengona</taxon>
        <taxon>Raphignathae</taxon>
        <taxon>Tetranychoidea</taxon>
        <taxon>Tetranychidae</taxon>
        <taxon>Tetranychus</taxon>
    </lineage>
</organism>
<dbReference type="Pfam" id="PF01636">
    <property type="entry name" value="APH"/>
    <property type="match status" value="1"/>
</dbReference>
<dbReference type="Proteomes" id="UP000015104">
    <property type="component" value="Unassembled WGS sequence"/>
</dbReference>
<protein>
    <recommendedName>
        <fullName evidence="9">Hydroxylysine kinase</fullName>
        <ecNumber evidence="8">2.7.1.81</ecNumber>
    </recommendedName>
</protein>
<dbReference type="InterPro" id="IPR050249">
    <property type="entry name" value="Pseudomonas-type_ThrB"/>
</dbReference>
<dbReference type="OMA" id="AAHSCQL"/>
<accession>T1JXQ0</accession>
<dbReference type="EMBL" id="CAEY01000835">
    <property type="status" value="NOT_ANNOTATED_CDS"/>
    <property type="molecule type" value="Genomic_DNA"/>
</dbReference>
<evidence type="ECO:0000259" key="10">
    <source>
        <dbReference type="Pfam" id="PF01636"/>
    </source>
</evidence>
<comment type="subcellular location">
    <subcellularLocation>
        <location evidence="1">Cytoplasm</location>
    </subcellularLocation>
</comment>
<dbReference type="OrthoDB" id="9973935at2759"/>
<keyword evidence="3" id="KW-0963">Cytoplasm</keyword>
<evidence type="ECO:0000256" key="5">
    <source>
        <dbReference type="ARBA" id="ARBA00022777"/>
    </source>
</evidence>
<keyword evidence="12" id="KW-1185">Reference proteome</keyword>
<dbReference type="PANTHER" id="PTHR21064:SF1">
    <property type="entry name" value="HYDROXYLYSINE KINASE"/>
    <property type="match status" value="1"/>
</dbReference>
<evidence type="ECO:0000256" key="4">
    <source>
        <dbReference type="ARBA" id="ARBA00022679"/>
    </source>
</evidence>
<dbReference type="SUPFAM" id="SSF56112">
    <property type="entry name" value="Protein kinase-like (PK-like)"/>
    <property type="match status" value="1"/>
</dbReference>
<gene>
    <name evidence="11" type="primary">107371095</name>
</gene>
<proteinExistence type="inferred from homology"/>
<dbReference type="Gene3D" id="3.90.1200.10">
    <property type="match status" value="1"/>
</dbReference>
<reference evidence="12" key="1">
    <citation type="submission" date="2011-08" db="EMBL/GenBank/DDBJ databases">
        <authorList>
            <person name="Rombauts S."/>
        </authorList>
    </citation>
    <scope>NUCLEOTIDE SEQUENCE</scope>
    <source>
        <strain evidence="12">London</strain>
    </source>
</reference>
<evidence type="ECO:0000256" key="1">
    <source>
        <dbReference type="ARBA" id="ARBA00004496"/>
    </source>
</evidence>
<evidence type="ECO:0000256" key="6">
    <source>
        <dbReference type="ARBA" id="ARBA00036820"/>
    </source>
</evidence>
<evidence type="ECO:0000256" key="8">
    <source>
        <dbReference type="ARBA" id="ARBA00038873"/>
    </source>
</evidence>
<dbReference type="EnsemblMetazoa" id="tetur02g12810.1">
    <property type="protein sequence ID" value="tetur02g12810.1"/>
    <property type="gene ID" value="tetur02g12810"/>
</dbReference>
<comment type="similarity">
    <text evidence="2">Belongs to the aminoglycoside phosphotransferase family.</text>
</comment>
<comment type="catalytic activity">
    <reaction evidence="6">
        <text>(5R)-5-hydroxy-L-lysine + GTP = (5R)-5-phosphooxy-L-lysine + GDP + H(+)</text>
        <dbReference type="Rhea" id="RHEA:19049"/>
        <dbReference type="ChEBI" id="CHEBI:15378"/>
        <dbReference type="ChEBI" id="CHEBI:37565"/>
        <dbReference type="ChEBI" id="CHEBI:57882"/>
        <dbReference type="ChEBI" id="CHEBI:58189"/>
        <dbReference type="ChEBI" id="CHEBI:58357"/>
        <dbReference type="EC" id="2.7.1.81"/>
    </reaction>
</comment>
<dbReference type="GO" id="GO:0005737">
    <property type="term" value="C:cytoplasm"/>
    <property type="evidence" value="ECO:0007669"/>
    <property type="project" value="UniProtKB-SubCell"/>
</dbReference>
<dbReference type="EC" id="2.7.1.81" evidence="8"/>
<keyword evidence="4" id="KW-0808">Transferase</keyword>
<evidence type="ECO:0000256" key="7">
    <source>
        <dbReference type="ARBA" id="ARBA00037368"/>
    </source>
</evidence>
<dbReference type="AlphaFoldDB" id="T1JXQ0"/>
<dbReference type="PANTHER" id="PTHR21064">
    <property type="entry name" value="AMINOGLYCOSIDE PHOSPHOTRANSFERASE DOMAIN-CONTAINING PROTEIN-RELATED"/>
    <property type="match status" value="1"/>
</dbReference>
<sequence length="353" mass="39951">MAEGILKPGKRIKPFLELDAAKKLVEKLYDVKIKKISELDSYDDRNYKVETVVAYKEFGNQFVFKITNTLDSSVPGLIESINQVSLLAKRATNFKVPCPIPDKNGELVSRVKLGTSDEENAVRLMTFVPGTIINQVEYTEELLTQVGRACGELTKGLADFESQVLAERQTIWSLKSLDKLEQFLEPIKDEKQLSLVKTVMKRFNDKVGSVIDTFPSSIIHGDINEHNIVVDEVNGETKFSGFLDFNDSHKAPTIFDLAILCAYLTLDSHTIEPMLAPKYIISGYKSVVNISEPEWSILPICMLARFVQSVTLGTYSHQCEPDNEYLISTAKKIWKILDVMMDQDEDELLQTWR</sequence>
<evidence type="ECO:0000256" key="9">
    <source>
        <dbReference type="ARBA" id="ARBA00040505"/>
    </source>
</evidence>
<keyword evidence="5" id="KW-0418">Kinase</keyword>
<dbReference type="InterPro" id="IPR002575">
    <property type="entry name" value="Aminoglycoside_PTrfase"/>
</dbReference>
<dbReference type="InterPro" id="IPR011009">
    <property type="entry name" value="Kinase-like_dom_sf"/>
</dbReference>
<feature type="domain" description="Aminoglycoside phosphotransferase" evidence="10">
    <location>
        <begin position="39"/>
        <end position="265"/>
    </location>
</feature>
<dbReference type="eggNOG" id="ENOG502QT7T">
    <property type="taxonomic scope" value="Eukaryota"/>
</dbReference>
<reference evidence="11" key="2">
    <citation type="submission" date="2015-06" db="UniProtKB">
        <authorList>
            <consortium name="EnsemblMetazoa"/>
        </authorList>
    </citation>
    <scope>IDENTIFICATION</scope>
</reference>
<dbReference type="KEGG" id="tut:107371095"/>
<dbReference type="STRING" id="32264.T1JXQ0"/>
<evidence type="ECO:0000256" key="2">
    <source>
        <dbReference type="ARBA" id="ARBA00006219"/>
    </source>
</evidence>
<name>T1JXQ0_TETUR</name>